<dbReference type="PATRIC" id="fig|1307761.3.peg.331"/>
<evidence type="ECO:0000259" key="10">
    <source>
        <dbReference type="Pfam" id="PF02355"/>
    </source>
</evidence>
<dbReference type="Pfam" id="PF22599">
    <property type="entry name" value="SecDF_P1_head"/>
    <property type="match status" value="1"/>
</dbReference>
<reference evidence="13 14" key="1">
    <citation type="journal article" date="2015" name="Stand. Genomic Sci.">
        <title>Complete genome sequence and description of Salinispira pacifica gen. nov., sp. nov., a novel spirochaete isolated form a hypersaline microbial mat.</title>
        <authorList>
            <person name="Ben Hania W."/>
            <person name="Joseph M."/>
            <person name="Schumann P."/>
            <person name="Bunk B."/>
            <person name="Fiebig A."/>
            <person name="Sproer C."/>
            <person name="Klenk H.P."/>
            <person name="Fardeau M.L."/>
            <person name="Spring S."/>
        </authorList>
    </citation>
    <scope>NUCLEOTIDE SEQUENCE [LARGE SCALE GENOMIC DNA]</scope>
    <source>
        <strain evidence="13 14">L21-RPul-D2</strain>
    </source>
</reference>
<dbReference type="InterPro" id="IPR001036">
    <property type="entry name" value="Acrflvin-R"/>
</dbReference>
<feature type="transmembrane region" description="Helical" evidence="9">
    <location>
        <begin position="440"/>
        <end position="459"/>
    </location>
</feature>
<dbReference type="GO" id="GO:0015450">
    <property type="term" value="F:protein-transporting ATPase activity"/>
    <property type="evidence" value="ECO:0007669"/>
    <property type="project" value="InterPro"/>
</dbReference>
<dbReference type="OrthoDB" id="9805019at2"/>
<evidence type="ECO:0000259" key="12">
    <source>
        <dbReference type="Pfam" id="PF22599"/>
    </source>
</evidence>
<dbReference type="Gene3D" id="3.30.70.3220">
    <property type="match status" value="1"/>
</dbReference>
<accession>V5WD64</accession>
<dbReference type="HAMAP" id="MF_01463_B">
    <property type="entry name" value="SecD_B"/>
    <property type="match status" value="1"/>
</dbReference>
<dbReference type="InterPro" id="IPR048634">
    <property type="entry name" value="SecD_SecF_C"/>
</dbReference>
<keyword evidence="6 9" id="KW-1133">Transmembrane helix</keyword>
<keyword evidence="5 9" id="KW-0653">Protein transport</keyword>
<evidence type="ECO:0000256" key="5">
    <source>
        <dbReference type="ARBA" id="ARBA00022927"/>
    </source>
</evidence>
<dbReference type="InterPro" id="IPR054384">
    <property type="entry name" value="SecDF_P1_head"/>
</dbReference>
<dbReference type="EMBL" id="CP006939">
    <property type="protein sequence ID" value="AHC13768.1"/>
    <property type="molecule type" value="Genomic_DNA"/>
</dbReference>
<dbReference type="PRINTS" id="PR00702">
    <property type="entry name" value="ACRIFLAVINRP"/>
</dbReference>
<evidence type="ECO:0000256" key="2">
    <source>
        <dbReference type="ARBA" id="ARBA00022448"/>
    </source>
</evidence>
<keyword evidence="3 9" id="KW-1003">Cell membrane</keyword>
<dbReference type="InterPro" id="IPR005791">
    <property type="entry name" value="SecD"/>
</dbReference>
<dbReference type="NCBIfam" id="TIGR01129">
    <property type="entry name" value="secD"/>
    <property type="match status" value="1"/>
</dbReference>
<feature type="transmembrane region" description="Helical" evidence="9">
    <location>
        <begin position="414"/>
        <end position="433"/>
    </location>
</feature>
<evidence type="ECO:0000256" key="8">
    <source>
        <dbReference type="ARBA" id="ARBA00023136"/>
    </source>
</evidence>
<dbReference type="HOGENOM" id="CLU_007894_4_3_12"/>
<name>V5WD64_9SPIO</name>
<dbReference type="AlphaFoldDB" id="V5WD64"/>
<dbReference type="GO" id="GO:0006605">
    <property type="term" value="P:protein targeting"/>
    <property type="evidence" value="ECO:0007669"/>
    <property type="project" value="UniProtKB-UniRule"/>
</dbReference>
<dbReference type="Pfam" id="PF02355">
    <property type="entry name" value="SecD_SecF_C"/>
    <property type="match status" value="1"/>
</dbReference>
<dbReference type="PANTHER" id="PTHR30081">
    <property type="entry name" value="PROTEIN-EXPORT MEMBRANE PROTEIN SEC"/>
    <property type="match status" value="1"/>
</dbReference>
<sequence length="581" mass="64442">MNKRFRFIFLLVVIGLAFLLLYPTINWYFMVPEDVKTITSGSREEIRRFAQTEAAADLGELTELIRDDENAQVPQSLEHVQDLAREILRAEDADLPEAWTVQDVLAAFRSEDDALRRIEDYYRQDIISLKEQKNRIINLGLDLSGGINVVLEADVDSLTERLGREPSEEELSTAIDLALEILNNRIDTFGVTEPIIRRQEGSNRIEIEIPGDNDPERVNAFLMGRGSLNLQIVDDEATEELVAFQEQFRSQNNVDWDPERDAIPEFVPAGAEVRPYVQKDEYDIDYVVRYIVTKEDSASVLDGSHIEEADTSSDQLTGRPTTIFRLDNEGANLFQDLTRDNVGSSLAIVMDGKVRAYARISEEIPGGSVRITGFTREESQNIATVLQTAALPVDLVIVNQQSVGASLGQDAVDAGIRAIMYGLIAVIIFMLIYYKGAGIIATLGLTLNLFFIVSLLSAFNLTLTLTSIAGLILTVGMAVDANVIIFERIKEEYRLGKTAAASVQAGYKKAFWTIMDANLTTGIAAVLLSFLGTGPIQGFAVTLSVGIFSSLFTALWISRLFFNISTEGLGREKLSISWRTK</sequence>
<dbReference type="FunFam" id="1.20.1640.10:FF:000004">
    <property type="entry name" value="Protein translocase subunit SecD"/>
    <property type="match status" value="1"/>
</dbReference>
<dbReference type="InterPro" id="IPR055344">
    <property type="entry name" value="SecD_SecF_C_bact"/>
</dbReference>
<dbReference type="STRING" id="1307761.L21SP2_0330"/>
<dbReference type="Pfam" id="PF21760">
    <property type="entry name" value="SecD_1st"/>
    <property type="match status" value="1"/>
</dbReference>
<dbReference type="GO" id="GO:0005886">
    <property type="term" value="C:plasma membrane"/>
    <property type="evidence" value="ECO:0007669"/>
    <property type="project" value="UniProtKB-SubCell"/>
</dbReference>
<feature type="transmembrane region" description="Helical" evidence="9">
    <location>
        <begin position="7"/>
        <end position="29"/>
    </location>
</feature>
<dbReference type="InterPro" id="IPR048631">
    <property type="entry name" value="SecD_1st"/>
</dbReference>
<comment type="subcellular location">
    <subcellularLocation>
        <location evidence="1 9">Cell membrane</location>
        <topology evidence="1 9">Multi-pass membrane protein</topology>
    </subcellularLocation>
</comment>
<evidence type="ECO:0000256" key="3">
    <source>
        <dbReference type="ARBA" id="ARBA00022475"/>
    </source>
</evidence>
<dbReference type="NCBIfam" id="TIGR00916">
    <property type="entry name" value="2A0604s01"/>
    <property type="match status" value="1"/>
</dbReference>
<dbReference type="eggNOG" id="COG0342">
    <property type="taxonomic scope" value="Bacteria"/>
</dbReference>
<keyword evidence="2 9" id="KW-0813">Transport</keyword>
<proteinExistence type="inferred from homology"/>
<dbReference type="Proteomes" id="UP000018680">
    <property type="component" value="Chromosome"/>
</dbReference>
<comment type="similarity">
    <text evidence="9">Belongs to the SecD/SecF family. SecD subfamily.</text>
</comment>
<evidence type="ECO:0000256" key="1">
    <source>
        <dbReference type="ARBA" id="ARBA00004651"/>
    </source>
</evidence>
<feature type="domain" description="SecDF P1 head subdomain" evidence="12">
    <location>
        <begin position="298"/>
        <end position="393"/>
    </location>
</feature>
<dbReference type="Gene3D" id="1.20.1640.10">
    <property type="entry name" value="Multidrug efflux transporter AcrB transmembrane domain"/>
    <property type="match status" value="1"/>
</dbReference>
<dbReference type="KEGG" id="slr:L21SP2_0330"/>
<feature type="transmembrane region" description="Helical" evidence="9">
    <location>
        <begin position="465"/>
        <end position="489"/>
    </location>
</feature>
<feature type="domain" description="Protein export membrane protein SecD/SecF C-terminal" evidence="10">
    <location>
        <begin position="394"/>
        <end position="558"/>
    </location>
</feature>
<dbReference type="RefSeq" id="WP_024266701.1">
    <property type="nucleotide sequence ID" value="NC_023035.1"/>
</dbReference>
<feature type="transmembrane region" description="Helical" evidence="9">
    <location>
        <begin position="536"/>
        <end position="557"/>
    </location>
</feature>
<evidence type="ECO:0000313" key="13">
    <source>
        <dbReference type="EMBL" id="AHC13768.1"/>
    </source>
</evidence>
<evidence type="ECO:0000259" key="11">
    <source>
        <dbReference type="Pfam" id="PF21760"/>
    </source>
</evidence>
<protein>
    <recommendedName>
        <fullName evidence="9">Protein translocase subunit SecD</fullName>
    </recommendedName>
</protein>
<dbReference type="GO" id="GO:0065002">
    <property type="term" value="P:intracellular protein transmembrane transport"/>
    <property type="evidence" value="ECO:0007669"/>
    <property type="project" value="UniProtKB-UniRule"/>
</dbReference>
<organism evidence="13 14">
    <name type="scientific">Salinispira pacifica</name>
    <dbReference type="NCBI Taxonomy" id="1307761"/>
    <lineage>
        <taxon>Bacteria</taxon>
        <taxon>Pseudomonadati</taxon>
        <taxon>Spirochaetota</taxon>
        <taxon>Spirochaetia</taxon>
        <taxon>Spirochaetales</taxon>
        <taxon>Spirochaetaceae</taxon>
        <taxon>Salinispira</taxon>
    </lineage>
</organism>
<dbReference type="SUPFAM" id="SSF82866">
    <property type="entry name" value="Multidrug efflux transporter AcrB transmembrane domain"/>
    <property type="match status" value="1"/>
</dbReference>
<keyword evidence="4 9" id="KW-0812">Transmembrane</keyword>
<dbReference type="PANTHER" id="PTHR30081:SF1">
    <property type="entry name" value="PROTEIN TRANSLOCASE SUBUNIT SECD"/>
    <property type="match status" value="1"/>
</dbReference>
<keyword evidence="7 9" id="KW-0811">Translocation</keyword>
<gene>
    <name evidence="9" type="primary">secD</name>
    <name evidence="13" type="ORF">L21SP2_0330</name>
</gene>
<evidence type="ECO:0000256" key="7">
    <source>
        <dbReference type="ARBA" id="ARBA00023010"/>
    </source>
</evidence>
<feature type="transmembrane region" description="Helical" evidence="9">
    <location>
        <begin position="510"/>
        <end position="530"/>
    </location>
</feature>
<evidence type="ECO:0000256" key="6">
    <source>
        <dbReference type="ARBA" id="ARBA00022989"/>
    </source>
</evidence>
<dbReference type="GO" id="GO:0043952">
    <property type="term" value="P:protein transport by the Sec complex"/>
    <property type="evidence" value="ECO:0007669"/>
    <property type="project" value="UniProtKB-UniRule"/>
</dbReference>
<comment type="subunit">
    <text evidence="9">Forms a complex with SecF. Part of the essential Sec protein translocation apparatus which comprises SecA, SecYEG and auxiliary proteins SecDF. Other proteins may also be involved.</text>
</comment>
<keyword evidence="8 9" id="KW-0472">Membrane</keyword>
<comment type="function">
    <text evidence="9">Part of the Sec protein translocase complex. Interacts with the SecYEG preprotein conducting channel. SecDF uses the proton motive force (PMF) to complete protein translocation after the ATP-dependent function of SecA.</text>
</comment>
<dbReference type="InterPro" id="IPR022813">
    <property type="entry name" value="SecD/SecF_arch_bac"/>
</dbReference>
<keyword evidence="14" id="KW-1185">Reference proteome</keyword>
<evidence type="ECO:0000256" key="9">
    <source>
        <dbReference type="HAMAP-Rule" id="MF_01463"/>
    </source>
</evidence>
<evidence type="ECO:0000256" key="4">
    <source>
        <dbReference type="ARBA" id="ARBA00022692"/>
    </source>
</evidence>
<feature type="domain" description="Protein translocase subunit SecDF P1" evidence="11">
    <location>
        <begin position="177"/>
        <end position="235"/>
    </location>
</feature>
<evidence type="ECO:0000313" key="14">
    <source>
        <dbReference type="Proteomes" id="UP000018680"/>
    </source>
</evidence>